<dbReference type="EMBL" id="OV651822">
    <property type="protein sequence ID" value="CAH1100656.1"/>
    <property type="molecule type" value="Genomic_DNA"/>
</dbReference>
<dbReference type="OrthoDB" id="447842at2759"/>
<keyword evidence="3 4" id="KW-0378">Hydrolase</keyword>
<dbReference type="AlphaFoldDB" id="A0A9P0G7D2"/>
<feature type="non-terminal residue" evidence="6">
    <location>
        <position position="277"/>
    </location>
</feature>
<dbReference type="GO" id="GO:0051287">
    <property type="term" value="F:NAD binding"/>
    <property type="evidence" value="ECO:0007669"/>
    <property type="project" value="TreeGrafter"/>
</dbReference>
<keyword evidence="7" id="KW-1185">Reference proteome</keyword>
<dbReference type="PROSITE" id="PS51462">
    <property type="entry name" value="NUDIX"/>
    <property type="match status" value="1"/>
</dbReference>
<dbReference type="Proteomes" id="UP001153636">
    <property type="component" value="Chromosome 10"/>
</dbReference>
<dbReference type="PROSITE" id="PS00893">
    <property type="entry name" value="NUDIX_BOX"/>
    <property type="match status" value="1"/>
</dbReference>
<comment type="similarity">
    <text evidence="1 4">Belongs to the Nudix hydrolase family.</text>
</comment>
<dbReference type="Gene3D" id="3.90.79.10">
    <property type="entry name" value="Nucleoside Triphosphate Pyrophosphohydrolase"/>
    <property type="match status" value="1"/>
</dbReference>
<dbReference type="PRINTS" id="PR00502">
    <property type="entry name" value="NUDIXFAMILY"/>
</dbReference>
<dbReference type="InterPro" id="IPR000086">
    <property type="entry name" value="NUDIX_hydrolase_dom"/>
</dbReference>
<dbReference type="InterPro" id="IPR015797">
    <property type="entry name" value="NUDIX_hydrolase-like_dom_sf"/>
</dbReference>
<dbReference type="InterPro" id="IPR020476">
    <property type="entry name" value="Nudix_hydrolase"/>
</dbReference>
<accession>A0A9P0G7D2</accession>
<dbReference type="PRINTS" id="PR01356">
    <property type="entry name" value="GFGPROTEIN"/>
</dbReference>
<reference evidence="6" key="1">
    <citation type="submission" date="2022-01" db="EMBL/GenBank/DDBJ databases">
        <authorList>
            <person name="King R."/>
        </authorList>
    </citation>
    <scope>NUCLEOTIDE SEQUENCE</scope>
</reference>
<name>A0A9P0G7D2_9CUCU</name>
<evidence type="ECO:0000256" key="1">
    <source>
        <dbReference type="ARBA" id="ARBA00005582"/>
    </source>
</evidence>
<dbReference type="GO" id="GO:0035529">
    <property type="term" value="F:NADH pyrophosphatase activity"/>
    <property type="evidence" value="ECO:0007669"/>
    <property type="project" value="TreeGrafter"/>
</dbReference>
<sequence length="277" mass="32374">MSTHSADTHFKGKQDRYKGVIIDSEEEECTDITDFCKKLDDSLKIWTENELRGIWFKVHLNQSEWVPVLAKNGFKYHHAKEEYILMYKWLPKTENSNIPPFAHTMLGVGAVVINDRNELLIVREKHNIRNVVHYKLPGGYVEPGENIVDAAIREVHEETNIRTEFQSVLTLRHTHGSAYNCSDIYMVVHLKALTDNIIKCEREIAEAKWIDIKDFLNHPDITQLNKFFVRKYLEYKDNAIKINCFHGIHELMNKAYTMYSVTKSDIDVHEKALENVK</sequence>
<dbReference type="PANTHER" id="PTHR13994">
    <property type="entry name" value="NUDIX HYDROLASE RELATED"/>
    <property type="match status" value="1"/>
</dbReference>
<dbReference type="InterPro" id="IPR020084">
    <property type="entry name" value="NUDIX_hydrolase_CS"/>
</dbReference>
<evidence type="ECO:0000313" key="6">
    <source>
        <dbReference type="EMBL" id="CAH1100656.1"/>
    </source>
</evidence>
<evidence type="ECO:0000259" key="5">
    <source>
        <dbReference type="PROSITE" id="PS51462"/>
    </source>
</evidence>
<keyword evidence="2" id="KW-0479">Metal-binding</keyword>
<dbReference type="CDD" id="cd04670">
    <property type="entry name" value="NUDIX_ASFGF2_Nudt6"/>
    <property type="match status" value="1"/>
</dbReference>
<gene>
    <name evidence="6" type="ORF">PSYICH_LOCUS1522</name>
</gene>
<dbReference type="PANTHER" id="PTHR13994:SF13">
    <property type="entry name" value="FI03680P"/>
    <property type="match status" value="1"/>
</dbReference>
<dbReference type="Pfam" id="PF18290">
    <property type="entry name" value="Nudix_hydro"/>
    <property type="match status" value="1"/>
</dbReference>
<dbReference type="FunFam" id="3.90.79.10:FF:000015">
    <property type="entry name" value="Nudix hydrolase 8"/>
    <property type="match status" value="1"/>
</dbReference>
<dbReference type="SUPFAM" id="SSF55811">
    <property type="entry name" value="Nudix"/>
    <property type="match status" value="1"/>
</dbReference>
<evidence type="ECO:0000256" key="4">
    <source>
        <dbReference type="RuleBase" id="RU003476"/>
    </source>
</evidence>
<evidence type="ECO:0000256" key="2">
    <source>
        <dbReference type="ARBA" id="ARBA00022723"/>
    </source>
</evidence>
<proteinExistence type="inferred from homology"/>
<dbReference type="FunFam" id="3.40.630.30:FF:000016">
    <property type="entry name" value="nudix hydrolase 2"/>
    <property type="match status" value="1"/>
</dbReference>
<dbReference type="InterPro" id="IPR003293">
    <property type="entry name" value="Nudix_hydrolase6-like"/>
</dbReference>
<dbReference type="InterPro" id="IPR040618">
    <property type="entry name" value="Pre-Nudix"/>
</dbReference>
<evidence type="ECO:0000256" key="3">
    <source>
        <dbReference type="ARBA" id="ARBA00022801"/>
    </source>
</evidence>
<protein>
    <recommendedName>
        <fullName evidence="5">Nudix hydrolase domain-containing protein</fullName>
    </recommendedName>
</protein>
<dbReference type="Pfam" id="PF00293">
    <property type="entry name" value="NUDIX"/>
    <property type="match status" value="1"/>
</dbReference>
<organism evidence="6 7">
    <name type="scientific">Psylliodes chrysocephalus</name>
    <dbReference type="NCBI Taxonomy" id="3402493"/>
    <lineage>
        <taxon>Eukaryota</taxon>
        <taxon>Metazoa</taxon>
        <taxon>Ecdysozoa</taxon>
        <taxon>Arthropoda</taxon>
        <taxon>Hexapoda</taxon>
        <taxon>Insecta</taxon>
        <taxon>Pterygota</taxon>
        <taxon>Neoptera</taxon>
        <taxon>Endopterygota</taxon>
        <taxon>Coleoptera</taxon>
        <taxon>Polyphaga</taxon>
        <taxon>Cucujiformia</taxon>
        <taxon>Chrysomeloidea</taxon>
        <taxon>Chrysomelidae</taxon>
        <taxon>Galerucinae</taxon>
        <taxon>Alticini</taxon>
        <taxon>Psylliodes</taxon>
    </lineage>
</organism>
<dbReference type="GO" id="GO:0046872">
    <property type="term" value="F:metal ion binding"/>
    <property type="evidence" value="ECO:0007669"/>
    <property type="project" value="UniProtKB-KW"/>
</dbReference>
<evidence type="ECO:0000313" key="7">
    <source>
        <dbReference type="Proteomes" id="UP001153636"/>
    </source>
</evidence>
<dbReference type="Gene3D" id="3.40.630.30">
    <property type="match status" value="1"/>
</dbReference>
<feature type="domain" description="Nudix hydrolase" evidence="5">
    <location>
        <begin position="103"/>
        <end position="235"/>
    </location>
</feature>
<dbReference type="GO" id="GO:0047631">
    <property type="term" value="F:ADP-ribose diphosphatase activity"/>
    <property type="evidence" value="ECO:0007669"/>
    <property type="project" value="TreeGrafter"/>
</dbReference>